<gene>
    <name evidence="1" type="ORF">B0T26DRAFT_671531</name>
</gene>
<organism evidence="1 2">
    <name type="scientific">Lasiosphaeria miniovina</name>
    <dbReference type="NCBI Taxonomy" id="1954250"/>
    <lineage>
        <taxon>Eukaryota</taxon>
        <taxon>Fungi</taxon>
        <taxon>Dikarya</taxon>
        <taxon>Ascomycota</taxon>
        <taxon>Pezizomycotina</taxon>
        <taxon>Sordariomycetes</taxon>
        <taxon>Sordariomycetidae</taxon>
        <taxon>Sordariales</taxon>
        <taxon>Lasiosphaeriaceae</taxon>
        <taxon>Lasiosphaeria</taxon>
    </lineage>
</organism>
<sequence length="206" mass="23200">MELLLNILHFRSVDIPTTLPLKTLAMLGIECDKYACESALAPWILIWCQNIRVSDITEEIDLKYAVLVAHKLKPPNFLTILSNVGSKMTPATLQNWQGDPLLDKHIPISILDTISRKRQETLDSLRELIEGRETALHCTTAVFPMTGVLCPQCTQLHPDGTKNCHSCHNSTTLIKRLCTSEHRVTTYFDILKTHKLWPTVAPFAAC</sequence>
<keyword evidence="2" id="KW-1185">Reference proteome</keyword>
<evidence type="ECO:0000313" key="2">
    <source>
        <dbReference type="Proteomes" id="UP001172101"/>
    </source>
</evidence>
<evidence type="ECO:0000313" key="1">
    <source>
        <dbReference type="EMBL" id="KAK0726771.1"/>
    </source>
</evidence>
<accession>A0AA40E7E4</accession>
<dbReference type="EMBL" id="JAUIRO010000002">
    <property type="protein sequence ID" value="KAK0726771.1"/>
    <property type="molecule type" value="Genomic_DNA"/>
</dbReference>
<dbReference type="GeneID" id="85322611"/>
<dbReference type="RefSeq" id="XP_060299627.1">
    <property type="nucleotide sequence ID" value="XM_060439341.1"/>
</dbReference>
<protein>
    <submittedName>
        <fullName evidence="1">Uncharacterized protein</fullName>
    </submittedName>
</protein>
<dbReference type="Proteomes" id="UP001172101">
    <property type="component" value="Unassembled WGS sequence"/>
</dbReference>
<dbReference type="AlphaFoldDB" id="A0AA40E7E4"/>
<proteinExistence type="predicted"/>
<reference evidence="1" key="1">
    <citation type="submission" date="2023-06" db="EMBL/GenBank/DDBJ databases">
        <title>Genome-scale phylogeny and comparative genomics of the fungal order Sordariales.</title>
        <authorList>
            <consortium name="Lawrence Berkeley National Laboratory"/>
            <person name="Hensen N."/>
            <person name="Bonometti L."/>
            <person name="Westerberg I."/>
            <person name="Brannstrom I.O."/>
            <person name="Guillou S."/>
            <person name="Cros-Aarteil S."/>
            <person name="Calhoun S."/>
            <person name="Haridas S."/>
            <person name="Kuo A."/>
            <person name="Mondo S."/>
            <person name="Pangilinan J."/>
            <person name="Riley R."/>
            <person name="LaButti K."/>
            <person name="Andreopoulos B."/>
            <person name="Lipzen A."/>
            <person name="Chen C."/>
            <person name="Yanf M."/>
            <person name="Daum C."/>
            <person name="Ng V."/>
            <person name="Clum A."/>
            <person name="Steindorff A."/>
            <person name="Ohm R."/>
            <person name="Martin F."/>
            <person name="Silar P."/>
            <person name="Natvig D."/>
            <person name="Lalanne C."/>
            <person name="Gautier V."/>
            <person name="Ament-velasquez S.L."/>
            <person name="Kruys A."/>
            <person name="Hutchinson M.I."/>
            <person name="Powell A.J."/>
            <person name="Barry K."/>
            <person name="Miller A.N."/>
            <person name="Grigoriev I.V."/>
            <person name="Debuchy R."/>
            <person name="Gladieux P."/>
            <person name="Thoren M.H."/>
            <person name="Johannesson H."/>
        </authorList>
    </citation>
    <scope>NUCLEOTIDE SEQUENCE</scope>
    <source>
        <strain evidence="1">SMH2392-1A</strain>
    </source>
</reference>
<name>A0AA40E7E4_9PEZI</name>
<comment type="caution">
    <text evidence="1">The sequence shown here is derived from an EMBL/GenBank/DDBJ whole genome shotgun (WGS) entry which is preliminary data.</text>
</comment>